<feature type="transmembrane region" description="Helical" evidence="1">
    <location>
        <begin position="172"/>
        <end position="194"/>
    </location>
</feature>
<dbReference type="InterPro" id="IPR008526">
    <property type="entry name" value="YedI"/>
</dbReference>
<reference evidence="3" key="1">
    <citation type="submission" date="2016-10" db="EMBL/GenBank/DDBJ databases">
        <authorList>
            <person name="Varghese N."/>
            <person name="Submissions S."/>
        </authorList>
    </citation>
    <scope>NUCLEOTIDE SEQUENCE [LARGE SCALE GENOMIC DNA]</scope>
    <source>
        <strain evidence="3">CGMCC 1.12041</strain>
    </source>
</reference>
<dbReference type="EMBL" id="FOLD01000001">
    <property type="protein sequence ID" value="SFB71163.1"/>
    <property type="molecule type" value="Genomic_DNA"/>
</dbReference>
<proteinExistence type="predicted"/>
<dbReference type="Proteomes" id="UP000198639">
    <property type="component" value="Unassembled WGS sequence"/>
</dbReference>
<dbReference type="RefSeq" id="WP_091869533.1">
    <property type="nucleotide sequence ID" value="NZ_FOLD01000001.1"/>
</dbReference>
<accession>A0A1I1DF56</accession>
<feature type="transmembrane region" description="Helical" evidence="1">
    <location>
        <begin position="70"/>
        <end position="99"/>
    </location>
</feature>
<dbReference type="STRING" id="1164594.SAMN05216204_10175"/>
<dbReference type="GO" id="GO:0005886">
    <property type="term" value="C:plasma membrane"/>
    <property type="evidence" value="ECO:0007669"/>
    <property type="project" value="TreeGrafter"/>
</dbReference>
<keyword evidence="3" id="KW-1185">Reference proteome</keyword>
<dbReference type="AlphaFoldDB" id="A0A1I1DF56"/>
<dbReference type="Pfam" id="PF05661">
    <property type="entry name" value="DUF808"/>
    <property type="match status" value="1"/>
</dbReference>
<dbReference type="PANTHER" id="PTHR30503">
    <property type="entry name" value="INNER MEMBRANE PROTEIN YEDI"/>
    <property type="match status" value="1"/>
</dbReference>
<evidence type="ECO:0000313" key="3">
    <source>
        <dbReference type="Proteomes" id="UP000198639"/>
    </source>
</evidence>
<protein>
    <recommendedName>
        <fullName evidence="4">Inner membrane protein YedI</fullName>
    </recommendedName>
</protein>
<feature type="transmembrane region" description="Helical" evidence="1">
    <location>
        <begin position="259"/>
        <end position="277"/>
    </location>
</feature>
<dbReference type="PANTHER" id="PTHR30503:SF3">
    <property type="entry name" value="INNER MEMBRANE PROTEIN YEDI"/>
    <property type="match status" value="1"/>
</dbReference>
<evidence type="ECO:0000256" key="1">
    <source>
        <dbReference type="SAM" id="Phobius"/>
    </source>
</evidence>
<keyword evidence="1" id="KW-1133">Transmembrane helix</keyword>
<keyword evidence="1" id="KW-0812">Transmembrane</keyword>
<evidence type="ECO:0000313" key="2">
    <source>
        <dbReference type="EMBL" id="SFB71163.1"/>
    </source>
</evidence>
<gene>
    <name evidence="2" type="ORF">SAMN05216204_10175</name>
</gene>
<evidence type="ECO:0008006" key="4">
    <source>
        <dbReference type="Google" id="ProtNLM"/>
    </source>
</evidence>
<name>A0A1I1DF56_9BURK</name>
<organism evidence="2 3">
    <name type="scientific">Massilia yuzhufengensis</name>
    <dbReference type="NCBI Taxonomy" id="1164594"/>
    <lineage>
        <taxon>Bacteria</taxon>
        <taxon>Pseudomonadati</taxon>
        <taxon>Pseudomonadota</taxon>
        <taxon>Betaproteobacteria</taxon>
        <taxon>Burkholderiales</taxon>
        <taxon>Oxalobacteraceae</taxon>
        <taxon>Telluria group</taxon>
        <taxon>Massilia</taxon>
    </lineage>
</organism>
<keyword evidence="1" id="KW-0472">Membrane</keyword>
<dbReference type="OrthoDB" id="9814178at2"/>
<sequence>MAGSLLLLLDDIASVLDDVAVMSKVAAKKTAGVLGDDLALNAQQVTGVNADRELPVVWSVAKGSFKNKAILVPAALAISAFVPWLITPLLVIGGAFLCFEGFEKIAHKFLHAKEDAEHKAKLTEALANPAIDMEALEQEKVKGAIRTDFILSAEIIVIALGTVEQAPFGQQVAVLVTIALAMTVGVYGLVAAIVKMDDAGLYLSQKAGALAQNTGKLLLATAPRLMKFLSVVGTAAMFMVGGGIIAHAWAPLHHFSENAAAMTAGVPAIGGVLAAITPTLVDAIAGVIVGGLVLLAVTLVQRMRGKKTAPAH</sequence>
<feature type="transmembrane region" description="Helical" evidence="1">
    <location>
        <begin position="228"/>
        <end position="252"/>
    </location>
</feature>
<dbReference type="PIRSF" id="PIRSF016660">
    <property type="entry name" value="YedI"/>
    <property type="match status" value="1"/>
</dbReference>